<dbReference type="EMBL" id="JBBPFD010000021">
    <property type="protein sequence ID" value="KAK7882959.1"/>
    <property type="molecule type" value="Genomic_DNA"/>
</dbReference>
<feature type="compositionally biased region" description="Polar residues" evidence="1">
    <location>
        <begin position="73"/>
        <end position="91"/>
    </location>
</feature>
<dbReference type="Proteomes" id="UP001460270">
    <property type="component" value="Unassembled WGS sequence"/>
</dbReference>
<organism evidence="2 3">
    <name type="scientific">Mugilogobius chulae</name>
    <name type="common">yellowstripe goby</name>
    <dbReference type="NCBI Taxonomy" id="88201"/>
    <lineage>
        <taxon>Eukaryota</taxon>
        <taxon>Metazoa</taxon>
        <taxon>Chordata</taxon>
        <taxon>Craniata</taxon>
        <taxon>Vertebrata</taxon>
        <taxon>Euteleostomi</taxon>
        <taxon>Actinopterygii</taxon>
        <taxon>Neopterygii</taxon>
        <taxon>Teleostei</taxon>
        <taxon>Neoteleostei</taxon>
        <taxon>Acanthomorphata</taxon>
        <taxon>Gobiaria</taxon>
        <taxon>Gobiiformes</taxon>
        <taxon>Gobioidei</taxon>
        <taxon>Gobiidae</taxon>
        <taxon>Gobionellinae</taxon>
        <taxon>Mugilogobius</taxon>
    </lineage>
</organism>
<gene>
    <name evidence="2" type="ORF">WMY93_029133</name>
</gene>
<accession>A0AAW0MUI6</accession>
<sequence length="102" mass="11063">MAQSDPVHVANEILRACQSAPELFRSLLVVLHWFMETSRVFRVKKTYPCLRIISSSSAHGLNRAPARDRGETCQGSVSLAGQRKSGGSSDVTIKALSAPEGH</sequence>
<proteinExistence type="predicted"/>
<protein>
    <submittedName>
        <fullName evidence="2">Uncharacterized protein</fullName>
    </submittedName>
</protein>
<reference evidence="3" key="1">
    <citation type="submission" date="2024-04" db="EMBL/GenBank/DDBJ databases">
        <title>Salinicola lusitanus LLJ914,a marine bacterium isolated from the Okinawa Trough.</title>
        <authorList>
            <person name="Li J."/>
        </authorList>
    </citation>
    <scope>NUCLEOTIDE SEQUENCE [LARGE SCALE GENOMIC DNA]</scope>
</reference>
<keyword evidence="3" id="KW-1185">Reference proteome</keyword>
<evidence type="ECO:0000313" key="2">
    <source>
        <dbReference type="EMBL" id="KAK7882959.1"/>
    </source>
</evidence>
<dbReference type="AlphaFoldDB" id="A0AAW0MUI6"/>
<feature type="region of interest" description="Disordered" evidence="1">
    <location>
        <begin position="59"/>
        <end position="102"/>
    </location>
</feature>
<evidence type="ECO:0000313" key="3">
    <source>
        <dbReference type="Proteomes" id="UP001460270"/>
    </source>
</evidence>
<comment type="caution">
    <text evidence="2">The sequence shown here is derived from an EMBL/GenBank/DDBJ whole genome shotgun (WGS) entry which is preliminary data.</text>
</comment>
<name>A0AAW0MUI6_9GOBI</name>
<evidence type="ECO:0000256" key="1">
    <source>
        <dbReference type="SAM" id="MobiDB-lite"/>
    </source>
</evidence>